<dbReference type="AlphaFoldDB" id="A0A6J7UN09"/>
<accession>A0A6J7UN09</accession>
<dbReference type="SUPFAM" id="SSF47819">
    <property type="entry name" value="HRDC-like"/>
    <property type="match status" value="2"/>
</dbReference>
<proteinExistence type="predicted"/>
<protein>
    <submittedName>
        <fullName evidence="1">Unannotated protein</fullName>
    </submittedName>
</protein>
<dbReference type="InterPro" id="IPR010997">
    <property type="entry name" value="HRDC-like_sf"/>
</dbReference>
<organism evidence="1">
    <name type="scientific">freshwater metagenome</name>
    <dbReference type="NCBI Taxonomy" id="449393"/>
    <lineage>
        <taxon>unclassified sequences</taxon>
        <taxon>metagenomes</taxon>
        <taxon>ecological metagenomes</taxon>
    </lineage>
</organism>
<sequence length="153" mass="16633">MLPDLALLGISQKAPQNHDELSQCRGVDGRHLKGAIASEILAAVARGRDVTAEFPVNDVEDFDRDLRPAATLISAWISEVAGKTSIETALLATRSDIIDYLRGNRHARLRTGWRAEIIGTDLDDLREGSAGISFDGKGGLRLVRAAPEENFEQ</sequence>
<name>A0A6J7UN09_9ZZZZ</name>
<dbReference type="EMBL" id="CAFBQU010000021">
    <property type="protein sequence ID" value="CAB5065397.1"/>
    <property type="molecule type" value="Genomic_DNA"/>
</dbReference>
<dbReference type="GO" id="GO:0000166">
    <property type="term" value="F:nucleotide binding"/>
    <property type="evidence" value="ECO:0007669"/>
    <property type="project" value="InterPro"/>
</dbReference>
<reference evidence="1" key="1">
    <citation type="submission" date="2020-05" db="EMBL/GenBank/DDBJ databases">
        <authorList>
            <person name="Chiriac C."/>
            <person name="Salcher M."/>
            <person name="Ghai R."/>
            <person name="Kavagutti S V."/>
        </authorList>
    </citation>
    <scope>NUCLEOTIDE SEQUENCE</scope>
</reference>
<evidence type="ECO:0000313" key="1">
    <source>
        <dbReference type="EMBL" id="CAB5065397.1"/>
    </source>
</evidence>
<gene>
    <name evidence="1" type="ORF">UFOPK4347_00926</name>
</gene>